<proteinExistence type="predicted"/>
<reference evidence="2 3" key="1">
    <citation type="submission" date="2015-12" db="EMBL/GenBank/DDBJ databases">
        <title>Draft Genome Sequence of Desulfitobacterium hafniense Strain DH, a Sulfate-reducing Bacterium Isolated from Paddy Soils.</title>
        <authorList>
            <person name="Bao P."/>
            <person name="Zhang X."/>
            <person name="Li G."/>
        </authorList>
    </citation>
    <scope>NUCLEOTIDE SEQUENCE [LARGE SCALE GENOMIC DNA]</scope>
    <source>
        <strain evidence="2 3">DH</strain>
    </source>
</reference>
<dbReference type="EMBL" id="LOCK01000026">
    <property type="protein sequence ID" value="KTE91391.1"/>
    <property type="molecule type" value="Genomic_DNA"/>
</dbReference>
<protein>
    <submittedName>
        <fullName evidence="2">Uncharacterized protein</fullName>
    </submittedName>
</protein>
<sequence length="60" mass="6744">MEQKNRRYMAMDKNIELMKKLIEEKKKKSAQQGGPNKAAAKLGQARGGIKSHKKGGLFDK</sequence>
<dbReference type="AlphaFoldDB" id="A0A0W1JK63"/>
<name>A0A0W1JK63_DESHA</name>
<accession>A0A0W1JK63</accession>
<gene>
    <name evidence="2" type="ORF">AT727_22410</name>
</gene>
<dbReference type="Proteomes" id="UP000054623">
    <property type="component" value="Unassembled WGS sequence"/>
</dbReference>
<feature type="region of interest" description="Disordered" evidence="1">
    <location>
        <begin position="25"/>
        <end position="60"/>
    </location>
</feature>
<evidence type="ECO:0000256" key="1">
    <source>
        <dbReference type="SAM" id="MobiDB-lite"/>
    </source>
</evidence>
<feature type="compositionally biased region" description="Basic residues" evidence="1">
    <location>
        <begin position="49"/>
        <end position="60"/>
    </location>
</feature>
<comment type="caution">
    <text evidence="2">The sequence shown here is derived from an EMBL/GenBank/DDBJ whole genome shotgun (WGS) entry which is preliminary data.</text>
</comment>
<evidence type="ECO:0000313" key="2">
    <source>
        <dbReference type="EMBL" id="KTE91391.1"/>
    </source>
</evidence>
<organism evidence="2 3">
    <name type="scientific">Desulfitobacterium hafniense</name>
    <name type="common">Desulfitobacterium frappieri</name>
    <dbReference type="NCBI Taxonomy" id="49338"/>
    <lineage>
        <taxon>Bacteria</taxon>
        <taxon>Bacillati</taxon>
        <taxon>Bacillota</taxon>
        <taxon>Clostridia</taxon>
        <taxon>Eubacteriales</taxon>
        <taxon>Desulfitobacteriaceae</taxon>
        <taxon>Desulfitobacterium</taxon>
    </lineage>
</organism>
<evidence type="ECO:0000313" key="3">
    <source>
        <dbReference type="Proteomes" id="UP000054623"/>
    </source>
</evidence>